<dbReference type="Gene3D" id="3.40.20.10">
    <property type="entry name" value="Severin"/>
    <property type="match status" value="1"/>
</dbReference>
<evidence type="ECO:0008006" key="3">
    <source>
        <dbReference type="Google" id="ProtNLM"/>
    </source>
</evidence>
<protein>
    <recommendedName>
        <fullName evidence="3">Gelsolin-like domain-containing protein</fullName>
    </recommendedName>
</protein>
<comment type="caution">
    <text evidence="1">The sequence shown here is derived from an EMBL/GenBank/DDBJ whole genome shotgun (WGS) entry which is preliminary data.</text>
</comment>
<name>A0ABR2N105_9ASPA</name>
<evidence type="ECO:0000313" key="2">
    <source>
        <dbReference type="Proteomes" id="UP001412067"/>
    </source>
</evidence>
<gene>
    <name evidence="1" type="ORF">KSP40_PGU007976</name>
</gene>
<sequence>MYLLGILNVPVFPPLLRMANVEERAAAISHATKMVDSFKTQTASSLNSSYCYILHSGNTLFTWSGNLTNAKNQELVKRQLDIIKPQFGLLQGKFALAKTASYRNSRTLSEREPLQGEQLKALF</sequence>
<dbReference type="InterPro" id="IPR029006">
    <property type="entry name" value="ADF-H/Gelsolin-like_dom_sf"/>
</dbReference>
<dbReference type="SUPFAM" id="SSF55753">
    <property type="entry name" value="Actin depolymerizing proteins"/>
    <property type="match status" value="1"/>
</dbReference>
<organism evidence="1 2">
    <name type="scientific">Platanthera guangdongensis</name>
    <dbReference type="NCBI Taxonomy" id="2320717"/>
    <lineage>
        <taxon>Eukaryota</taxon>
        <taxon>Viridiplantae</taxon>
        <taxon>Streptophyta</taxon>
        <taxon>Embryophyta</taxon>
        <taxon>Tracheophyta</taxon>
        <taxon>Spermatophyta</taxon>
        <taxon>Magnoliopsida</taxon>
        <taxon>Liliopsida</taxon>
        <taxon>Asparagales</taxon>
        <taxon>Orchidaceae</taxon>
        <taxon>Orchidoideae</taxon>
        <taxon>Orchideae</taxon>
        <taxon>Orchidinae</taxon>
        <taxon>Platanthera</taxon>
    </lineage>
</organism>
<reference evidence="1 2" key="1">
    <citation type="journal article" date="2022" name="Nat. Plants">
        <title>Genomes of leafy and leafless Platanthera orchids illuminate the evolution of mycoheterotrophy.</title>
        <authorList>
            <person name="Li M.H."/>
            <person name="Liu K.W."/>
            <person name="Li Z."/>
            <person name="Lu H.C."/>
            <person name="Ye Q.L."/>
            <person name="Zhang D."/>
            <person name="Wang J.Y."/>
            <person name="Li Y.F."/>
            <person name="Zhong Z.M."/>
            <person name="Liu X."/>
            <person name="Yu X."/>
            <person name="Liu D.K."/>
            <person name="Tu X.D."/>
            <person name="Liu B."/>
            <person name="Hao Y."/>
            <person name="Liao X.Y."/>
            <person name="Jiang Y.T."/>
            <person name="Sun W.H."/>
            <person name="Chen J."/>
            <person name="Chen Y.Q."/>
            <person name="Ai Y."/>
            <person name="Zhai J.W."/>
            <person name="Wu S.S."/>
            <person name="Zhou Z."/>
            <person name="Hsiao Y.Y."/>
            <person name="Wu W.L."/>
            <person name="Chen Y.Y."/>
            <person name="Lin Y.F."/>
            <person name="Hsu J.L."/>
            <person name="Li C.Y."/>
            <person name="Wang Z.W."/>
            <person name="Zhao X."/>
            <person name="Zhong W.Y."/>
            <person name="Ma X.K."/>
            <person name="Ma L."/>
            <person name="Huang J."/>
            <person name="Chen G.Z."/>
            <person name="Huang M.Z."/>
            <person name="Huang L."/>
            <person name="Peng D.H."/>
            <person name="Luo Y.B."/>
            <person name="Zou S.Q."/>
            <person name="Chen S.P."/>
            <person name="Lan S."/>
            <person name="Tsai W.C."/>
            <person name="Van de Peer Y."/>
            <person name="Liu Z.J."/>
        </authorList>
    </citation>
    <scope>NUCLEOTIDE SEQUENCE [LARGE SCALE GENOMIC DNA]</scope>
    <source>
        <strain evidence="1">Lor288</strain>
    </source>
</reference>
<dbReference type="Proteomes" id="UP001412067">
    <property type="component" value="Unassembled WGS sequence"/>
</dbReference>
<proteinExistence type="predicted"/>
<keyword evidence="2" id="KW-1185">Reference proteome</keyword>
<evidence type="ECO:0000313" key="1">
    <source>
        <dbReference type="EMBL" id="KAK8970112.1"/>
    </source>
</evidence>
<dbReference type="EMBL" id="JBBWWR010000002">
    <property type="protein sequence ID" value="KAK8970112.1"/>
    <property type="molecule type" value="Genomic_DNA"/>
</dbReference>
<accession>A0ABR2N105</accession>